<keyword evidence="8" id="KW-1185">Reference proteome</keyword>
<name>A0A127KL80_9CAUD</name>
<dbReference type="PANTHER" id="PTHR30481:SF3">
    <property type="entry name" value="DNA ADENINE METHYLASE"/>
    <property type="match status" value="1"/>
</dbReference>
<dbReference type="RefSeq" id="YP_009302141.1">
    <property type="nucleotide sequence ID" value="NC_031242.1"/>
</dbReference>
<dbReference type="GO" id="GO:0006298">
    <property type="term" value="P:mismatch repair"/>
    <property type="evidence" value="ECO:0007669"/>
    <property type="project" value="TreeGrafter"/>
</dbReference>
<dbReference type="PIRSF" id="PIRSF000398">
    <property type="entry name" value="M_m6A_EcoRV"/>
    <property type="match status" value="1"/>
</dbReference>
<dbReference type="Pfam" id="PF02086">
    <property type="entry name" value="MethyltransfD12"/>
    <property type="match status" value="1"/>
</dbReference>
<dbReference type="GeneID" id="29124064"/>
<dbReference type="EC" id="2.1.1.72" evidence="2"/>
<evidence type="ECO:0000313" key="8">
    <source>
        <dbReference type="Proteomes" id="UP000201797"/>
    </source>
</evidence>
<dbReference type="NCBIfam" id="TIGR00571">
    <property type="entry name" value="dam"/>
    <property type="match status" value="1"/>
</dbReference>
<dbReference type="InterPro" id="IPR023095">
    <property type="entry name" value="Ade_MeTrfase_dom_2"/>
</dbReference>
<evidence type="ECO:0000256" key="2">
    <source>
        <dbReference type="ARBA" id="ARBA00011900"/>
    </source>
</evidence>
<evidence type="ECO:0000256" key="5">
    <source>
        <dbReference type="ARBA" id="ARBA00022691"/>
    </source>
</evidence>
<sequence length="272" mass="31118">MRKPFLKWAGNKYKVLQHLLPLIGTPERFCEPFAGSCAVSLNVDAQQYVINDINKDLCYLYKQVTNPNDDSFIQYCAELFRPENNVKEEYLAFRKFFNESVDVQERARLFVYLNRHCFNGLTRYNSSGGFNVPFGKMKNPSLPAQAMMDFRMYFLMRQHNFFGTSFNDAGLYSGLESGDVVYFDPPYVPASDTANFASYAKEGFTYDQQVELAELAESLANRGIKVIVSNHDTDVSRELYKNAQIYSLQVSRSISAKGSSRKKANELIAVYQ</sequence>
<dbReference type="GO" id="GO:1904047">
    <property type="term" value="F:S-adenosyl-L-methionine binding"/>
    <property type="evidence" value="ECO:0007669"/>
    <property type="project" value="TreeGrafter"/>
</dbReference>
<dbReference type="KEGG" id="vg:29124064"/>
<dbReference type="OrthoDB" id="8399at10239"/>
<dbReference type="InterPro" id="IPR029063">
    <property type="entry name" value="SAM-dependent_MTases_sf"/>
</dbReference>
<proteinExistence type="inferred from homology"/>
<dbReference type="InterPro" id="IPR002052">
    <property type="entry name" value="DNA_methylase_N6_adenine_CS"/>
</dbReference>
<evidence type="ECO:0000256" key="3">
    <source>
        <dbReference type="ARBA" id="ARBA00022603"/>
    </source>
</evidence>
<dbReference type="InterPro" id="IPR012263">
    <property type="entry name" value="M_m6A_EcoRV"/>
</dbReference>
<dbReference type="GO" id="GO:0009307">
    <property type="term" value="P:DNA restriction-modification system"/>
    <property type="evidence" value="ECO:0007669"/>
    <property type="project" value="InterPro"/>
</dbReference>
<accession>A0A127KL80</accession>
<evidence type="ECO:0000256" key="6">
    <source>
        <dbReference type="ARBA" id="ARBA00047942"/>
    </source>
</evidence>
<gene>
    <name evidence="7" type="ORF">R290704_060</name>
</gene>
<comment type="catalytic activity">
    <reaction evidence="6">
        <text>a 2'-deoxyadenosine in DNA + S-adenosyl-L-methionine = an N(6)-methyl-2'-deoxyadenosine in DNA + S-adenosyl-L-homocysteine + H(+)</text>
        <dbReference type="Rhea" id="RHEA:15197"/>
        <dbReference type="Rhea" id="RHEA-COMP:12418"/>
        <dbReference type="Rhea" id="RHEA-COMP:12419"/>
        <dbReference type="ChEBI" id="CHEBI:15378"/>
        <dbReference type="ChEBI" id="CHEBI:57856"/>
        <dbReference type="ChEBI" id="CHEBI:59789"/>
        <dbReference type="ChEBI" id="CHEBI:90615"/>
        <dbReference type="ChEBI" id="CHEBI:90616"/>
        <dbReference type="EC" id="2.1.1.72"/>
    </reaction>
</comment>
<dbReference type="GO" id="GO:0043565">
    <property type="term" value="F:sequence-specific DNA binding"/>
    <property type="evidence" value="ECO:0007669"/>
    <property type="project" value="TreeGrafter"/>
</dbReference>
<dbReference type="Proteomes" id="UP000201797">
    <property type="component" value="Segment"/>
</dbReference>
<keyword evidence="5" id="KW-0949">S-adenosyl-L-methionine</keyword>
<evidence type="ECO:0000256" key="4">
    <source>
        <dbReference type="ARBA" id="ARBA00022679"/>
    </source>
</evidence>
<dbReference type="InterPro" id="IPR012327">
    <property type="entry name" value="MeTrfase_D12"/>
</dbReference>
<organism evidence="7 8">
    <name type="scientific">Cyanophage S-RIM50</name>
    <dbReference type="NCBI Taxonomy" id="687803"/>
    <lineage>
        <taxon>Viruses</taxon>
        <taxon>Duplodnaviria</taxon>
        <taxon>Heunggongvirae</taxon>
        <taxon>Uroviricota</taxon>
        <taxon>Caudoviricetes</taxon>
        <taxon>Pantevenvirales</taxon>
        <taxon>Kyanoviridae</taxon>
        <taxon>Neptunevirus</taxon>
        <taxon>Neptunevirus srim50</taxon>
    </lineage>
</organism>
<dbReference type="SUPFAM" id="SSF53335">
    <property type="entry name" value="S-adenosyl-L-methionine-dependent methyltransferases"/>
    <property type="match status" value="1"/>
</dbReference>
<dbReference type="Gene3D" id="3.40.50.150">
    <property type="entry name" value="Vaccinia Virus protein VP39"/>
    <property type="match status" value="1"/>
</dbReference>
<dbReference type="PRINTS" id="PR00505">
    <property type="entry name" value="D12N6MTFRASE"/>
</dbReference>
<keyword evidence="3 7" id="KW-0489">Methyltransferase</keyword>
<dbReference type="GO" id="GO:0032259">
    <property type="term" value="P:methylation"/>
    <property type="evidence" value="ECO:0007669"/>
    <property type="project" value="UniProtKB-KW"/>
</dbReference>
<dbReference type="GO" id="GO:0009007">
    <property type="term" value="F:site-specific DNA-methyltransferase (adenine-specific) activity"/>
    <property type="evidence" value="ECO:0007669"/>
    <property type="project" value="UniProtKB-EC"/>
</dbReference>
<protein>
    <recommendedName>
        <fullName evidence="2">site-specific DNA-methyltransferase (adenine-specific)</fullName>
        <ecNumber evidence="2">2.1.1.72</ecNumber>
    </recommendedName>
</protein>
<dbReference type="Gene3D" id="1.10.1020.10">
    <property type="entry name" value="Adenine-specific Methyltransferase, Domain 2"/>
    <property type="match status" value="1"/>
</dbReference>
<dbReference type="EMBL" id="KU594605">
    <property type="protein sequence ID" value="AMO42842.1"/>
    <property type="molecule type" value="Genomic_DNA"/>
</dbReference>
<keyword evidence="4" id="KW-0808">Transferase</keyword>
<dbReference type="PROSITE" id="PS00092">
    <property type="entry name" value="N6_MTASE"/>
    <property type="match status" value="1"/>
</dbReference>
<reference evidence="7 8" key="1">
    <citation type="submission" date="2016-01" db="EMBL/GenBank/DDBJ databases">
        <title>The genomic content and context of auxiliary metabolic genes in marine cyanophages.</title>
        <authorList>
            <person name="Marston M.F."/>
            <person name="Martiny J.B.H."/>
            <person name="Crummett L.T."/>
        </authorList>
    </citation>
    <scope>NUCLEOTIDE SEQUENCE [LARGE SCALE GENOMIC DNA]</scope>
    <source>
        <strain evidence="7">RW_29_0704</strain>
    </source>
</reference>
<dbReference type="PANTHER" id="PTHR30481">
    <property type="entry name" value="DNA ADENINE METHYLASE"/>
    <property type="match status" value="1"/>
</dbReference>
<evidence type="ECO:0000313" key="7">
    <source>
        <dbReference type="EMBL" id="AMO42842.1"/>
    </source>
</evidence>
<evidence type="ECO:0000256" key="1">
    <source>
        <dbReference type="ARBA" id="ARBA00006594"/>
    </source>
</evidence>
<comment type="similarity">
    <text evidence="1">Belongs to the N(4)/N(6)-methyltransferase family.</text>
</comment>